<evidence type="ECO:0000313" key="2">
    <source>
        <dbReference type="EMBL" id="CAL6025366.1"/>
    </source>
</evidence>
<dbReference type="AlphaFoldDB" id="A0AA86UCN3"/>
<protein>
    <submittedName>
        <fullName evidence="2">Hypothetical_protein</fullName>
    </submittedName>
</protein>
<organism evidence="1">
    <name type="scientific">Hexamita inflata</name>
    <dbReference type="NCBI Taxonomy" id="28002"/>
    <lineage>
        <taxon>Eukaryota</taxon>
        <taxon>Metamonada</taxon>
        <taxon>Diplomonadida</taxon>
        <taxon>Hexamitidae</taxon>
        <taxon>Hexamitinae</taxon>
        <taxon>Hexamita</taxon>
    </lineage>
</organism>
<sequence>MLDTTTRITFIIKQVGSKQLSLPTPNAVITSTQITLYCVRQFIFPFNIRSKLEFKLLLYTPANKSLSFVQIQFKQFYDKYTIPNLLELQQTTQSYIEQWLKQELQTEYITILY</sequence>
<keyword evidence="3" id="KW-1185">Reference proteome</keyword>
<dbReference type="EMBL" id="CATOUU010000642">
    <property type="protein sequence ID" value="CAI9936883.1"/>
    <property type="molecule type" value="Genomic_DNA"/>
</dbReference>
<reference evidence="1" key="1">
    <citation type="submission" date="2023-06" db="EMBL/GenBank/DDBJ databases">
        <authorList>
            <person name="Kurt Z."/>
        </authorList>
    </citation>
    <scope>NUCLEOTIDE SEQUENCE</scope>
</reference>
<name>A0AA86UCN3_9EUKA</name>
<dbReference type="Proteomes" id="UP001642409">
    <property type="component" value="Unassembled WGS sequence"/>
</dbReference>
<gene>
    <name evidence="1" type="ORF">HINF_LOCUS24528</name>
    <name evidence="2" type="ORF">HINF_LOCUS30204</name>
</gene>
<comment type="caution">
    <text evidence="1">The sequence shown here is derived from an EMBL/GenBank/DDBJ whole genome shotgun (WGS) entry which is preliminary data.</text>
</comment>
<accession>A0AA86UCN3</accession>
<reference evidence="2 3" key="2">
    <citation type="submission" date="2024-07" db="EMBL/GenBank/DDBJ databases">
        <authorList>
            <person name="Akdeniz Z."/>
        </authorList>
    </citation>
    <scope>NUCLEOTIDE SEQUENCE [LARGE SCALE GENOMIC DNA]</scope>
</reference>
<evidence type="ECO:0000313" key="1">
    <source>
        <dbReference type="EMBL" id="CAI9936883.1"/>
    </source>
</evidence>
<evidence type="ECO:0000313" key="3">
    <source>
        <dbReference type="Proteomes" id="UP001642409"/>
    </source>
</evidence>
<proteinExistence type="predicted"/>
<dbReference type="EMBL" id="CAXDID020000098">
    <property type="protein sequence ID" value="CAL6025366.1"/>
    <property type="molecule type" value="Genomic_DNA"/>
</dbReference>